<name>A0AAW2Y4L5_9LAMI</name>
<evidence type="ECO:0000256" key="8">
    <source>
        <dbReference type="ARBA" id="ARBA00048679"/>
    </source>
</evidence>
<dbReference type="EC" id="2.7.11.1" evidence="1"/>
<evidence type="ECO:0000256" key="7">
    <source>
        <dbReference type="ARBA" id="ARBA00047899"/>
    </source>
</evidence>
<keyword evidence="6" id="KW-0067">ATP-binding</keyword>
<feature type="domain" description="AGC-kinase C-terminal" evidence="9">
    <location>
        <begin position="59"/>
        <end position="97"/>
    </location>
</feature>
<reference evidence="10" key="2">
    <citation type="journal article" date="2024" name="Plant">
        <title>Genomic evolution and insights into agronomic trait innovations of Sesamum species.</title>
        <authorList>
            <person name="Miao H."/>
            <person name="Wang L."/>
            <person name="Qu L."/>
            <person name="Liu H."/>
            <person name="Sun Y."/>
            <person name="Le M."/>
            <person name="Wang Q."/>
            <person name="Wei S."/>
            <person name="Zheng Y."/>
            <person name="Lin W."/>
            <person name="Duan Y."/>
            <person name="Cao H."/>
            <person name="Xiong S."/>
            <person name="Wang X."/>
            <person name="Wei L."/>
            <person name="Li C."/>
            <person name="Ma Q."/>
            <person name="Ju M."/>
            <person name="Zhao R."/>
            <person name="Li G."/>
            <person name="Mu C."/>
            <person name="Tian Q."/>
            <person name="Mei H."/>
            <person name="Zhang T."/>
            <person name="Gao T."/>
            <person name="Zhang H."/>
        </authorList>
    </citation>
    <scope>NUCLEOTIDE SEQUENCE</scope>
    <source>
        <strain evidence="10">KEN1</strain>
    </source>
</reference>
<comment type="catalytic activity">
    <reaction evidence="7">
        <text>L-threonyl-[protein] + ATP = O-phospho-L-threonyl-[protein] + ADP + H(+)</text>
        <dbReference type="Rhea" id="RHEA:46608"/>
        <dbReference type="Rhea" id="RHEA-COMP:11060"/>
        <dbReference type="Rhea" id="RHEA-COMP:11605"/>
        <dbReference type="ChEBI" id="CHEBI:15378"/>
        <dbReference type="ChEBI" id="CHEBI:30013"/>
        <dbReference type="ChEBI" id="CHEBI:30616"/>
        <dbReference type="ChEBI" id="CHEBI:61977"/>
        <dbReference type="ChEBI" id="CHEBI:456216"/>
        <dbReference type="EC" id="2.7.11.1"/>
    </reaction>
</comment>
<dbReference type="GO" id="GO:0004674">
    <property type="term" value="F:protein serine/threonine kinase activity"/>
    <property type="evidence" value="ECO:0007669"/>
    <property type="project" value="UniProtKB-KW"/>
</dbReference>
<dbReference type="Gene3D" id="1.10.510.10">
    <property type="entry name" value="Transferase(Phosphotransferase) domain 1"/>
    <property type="match status" value="1"/>
</dbReference>
<comment type="catalytic activity">
    <reaction evidence="8">
        <text>L-seryl-[protein] + ATP = O-phospho-L-seryl-[protein] + ADP + H(+)</text>
        <dbReference type="Rhea" id="RHEA:17989"/>
        <dbReference type="Rhea" id="RHEA-COMP:9863"/>
        <dbReference type="Rhea" id="RHEA-COMP:11604"/>
        <dbReference type="ChEBI" id="CHEBI:15378"/>
        <dbReference type="ChEBI" id="CHEBI:29999"/>
        <dbReference type="ChEBI" id="CHEBI:30616"/>
        <dbReference type="ChEBI" id="CHEBI:83421"/>
        <dbReference type="ChEBI" id="CHEBI:456216"/>
        <dbReference type="EC" id="2.7.11.1"/>
    </reaction>
</comment>
<evidence type="ECO:0000256" key="4">
    <source>
        <dbReference type="ARBA" id="ARBA00022741"/>
    </source>
</evidence>
<proteinExistence type="predicted"/>
<keyword evidence="5 10" id="KW-0418">Kinase</keyword>
<keyword evidence="3" id="KW-0808">Transferase</keyword>
<dbReference type="GO" id="GO:0005524">
    <property type="term" value="F:ATP binding"/>
    <property type="evidence" value="ECO:0007669"/>
    <property type="project" value="UniProtKB-KW"/>
</dbReference>
<organism evidence="10">
    <name type="scientific">Sesamum latifolium</name>
    <dbReference type="NCBI Taxonomy" id="2727402"/>
    <lineage>
        <taxon>Eukaryota</taxon>
        <taxon>Viridiplantae</taxon>
        <taxon>Streptophyta</taxon>
        <taxon>Embryophyta</taxon>
        <taxon>Tracheophyta</taxon>
        <taxon>Spermatophyta</taxon>
        <taxon>Magnoliopsida</taxon>
        <taxon>eudicotyledons</taxon>
        <taxon>Gunneridae</taxon>
        <taxon>Pentapetalae</taxon>
        <taxon>asterids</taxon>
        <taxon>lamiids</taxon>
        <taxon>Lamiales</taxon>
        <taxon>Pedaliaceae</taxon>
        <taxon>Sesamum</taxon>
    </lineage>
</organism>
<dbReference type="AlphaFoldDB" id="A0AAW2Y4L5"/>
<keyword evidence="2" id="KW-0723">Serine/threonine-protein kinase</keyword>
<keyword evidence="4" id="KW-0547">Nucleotide-binding</keyword>
<evidence type="ECO:0000256" key="2">
    <source>
        <dbReference type="ARBA" id="ARBA00022527"/>
    </source>
</evidence>
<evidence type="ECO:0000256" key="1">
    <source>
        <dbReference type="ARBA" id="ARBA00012513"/>
    </source>
</evidence>
<dbReference type="EMBL" id="JACGWN010000002">
    <property type="protein sequence ID" value="KAL0460772.1"/>
    <property type="molecule type" value="Genomic_DNA"/>
</dbReference>
<accession>A0AAW2Y4L5</accession>
<dbReference type="InterPro" id="IPR000961">
    <property type="entry name" value="AGC-kinase_C"/>
</dbReference>
<evidence type="ECO:0000256" key="5">
    <source>
        <dbReference type="ARBA" id="ARBA00022777"/>
    </source>
</evidence>
<sequence>MDHEITLANIVARALEFPKDPYIPAPAKDLISQLLVKDPVRRLGSTLGASAIKHHPFFQGVNWALLRCTTPPFVPPSFVRDVVSDESYFENTRVDYY</sequence>
<evidence type="ECO:0000259" key="9">
    <source>
        <dbReference type="PROSITE" id="PS51285"/>
    </source>
</evidence>
<dbReference type="SUPFAM" id="SSF56112">
    <property type="entry name" value="Protein kinase-like (PK-like)"/>
    <property type="match status" value="1"/>
</dbReference>
<dbReference type="PANTHER" id="PTHR45637">
    <property type="entry name" value="FLIPPASE KINASE 1-RELATED"/>
    <property type="match status" value="1"/>
</dbReference>
<dbReference type="InterPro" id="IPR011009">
    <property type="entry name" value="Kinase-like_dom_sf"/>
</dbReference>
<dbReference type="PROSITE" id="PS51285">
    <property type="entry name" value="AGC_KINASE_CTER"/>
    <property type="match status" value="1"/>
</dbReference>
<comment type="caution">
    <text evidence="10">The sequence shown here is derived from an EMBL/GenBank/DDBJ whole genome shotgun (WGS) entry which is preliminary data.</text>
</comment>
<gene>
    <name evidence="10" type="ORF">Slati_0704400</name>
</gene>
<evidence type="ECO:0000256" key="3">
    <source>
        <dbReference type="ARBA" id="ARBA00022679"/>
    </source>
</evidence>
<evidence type="ECO:0000256" key="6">
    <source>
        <dbReference type="ARBA" id="ARBA00022840"/>
    </source>
</evidence>
<evidence type="ECO:0000313" key="10">
    <source>
        <dbReference type="EMBL" id="KAL0460772.1"/>
    </source>
</evidence>
<reference evidence="10" key="1">
    <citation type="submission" date="2020-06" db="EMBL/GenBank/DDBJ databases">
        <authorList>
            <person name="Li T."/>
            <person name="Hu X."/>
            <person name="Zhang T."/>
            <person name="Song X."/>
            <person name="Zhang H."/>
            <person name="Dai N."/>
            <person name="Sheng W."/>
            <person name="Hou X."/>
            <person name="Wei L."/>
        </authorList>
    </citation>
    <scope>NUCLEOTIDE SEQUENCE</scope>
    <source>
        <strain evidence="10">KEN1</strain>
        <tissue evidence="10">Leaf</tissue>
    </source>
</reference>
<protein>
    <recommendedName>
        <fullName evidence="1">non-specific serine/threonine protein kinase</fullName>
        <ecNumber evidence="1">2.7.11.1</ecNumber>
    </recommendedName>
</protein>